<evidence type="ECO:0000313" key="1">
    <source>
        <dbReference type="EMBL" id="QHS89311.1"/>
    </source>
</evidence>
<name>A0A6C0BC51_9ZZZZ</name>
<reference evidence="1" key="1">
    <citation type="journal article" date="2020" name="Nature">
        <title>Giant virus diversity and host interactions through global metagenomics.</title>
        <authorList>
            <person name="Schulz F."/>
            <person name="Roux S."/>
            <person name="Paez-Espino D."/>
            <person name="Jungbluth S."/>
            <person name="Walsh D.A."/>
            <person name="Denef V.J."/>
            <person name="McMahon K.D."/>
            <person name="Konstantinidis K.T."/>
            <person name="Eloe-Fadrosh E.A."/>
            <person name="Kyrpides N.C."/>
            <person name="Woyke T."/>
        </authorList>
    </citation>
    <scope>NUCLEOTIDE SEQUENCE</scope>
    <source>
        <strain evidence="1">GVMAG-M-3300010158-60</strain>
    </source>
</reference>
<organism evidence="1">
    <name type="scientific">viral metagenome</name>
    <dbReference type="NCBI Taxonomy" id="1070528"/>
    <lineage>
        <taxon>unclassified sequences</taxon>
        <taxon>metagenomes</taxon>
        <taxon>organismal metagenomes</taxon>
    </lineage>
</organism>
<dbReference type="AlphaFoldDB" id="A0A6C0BC51"/>
<protein>
    <submittedName>
        <fullName evidence="1">Uncharacterized protein</fullName>
    </submittedName>
</protein>
<sequence>MSFLGAFNTQLIRFFEDLSETYPEERDIKMALEAIQGLKKINPKMILELFYDHVYQPMHEAIGREDEVVVIEYANRKISTQFNEMSIALVMFQKHWTTMSDANRASIWKYLKVLCALCEKAKDL</sequence>
<proteinExistence type="predicted"/>
<dbReference type="EMBL" id="MN739108">
    <property type="protein sequence ID" value="QHS89311.1"/>
    <property type="molecule type" value="Genomic_DNA"/>
</dbReference>
<accession>A0A6C0BC51</accession>